<feature type="non-terminal residue" evidence="5">
    <location>
        <position position="1"/>
    </location>
</feature>
<keyword evidence="2 3" id="KW-0711">Selenium</keyword>
<dbReference type="GeneID" id="110291878"/>
<keyword evidence="4" id="KW-1185">Reference proteome</keyword>
<dbReference type="GO" id="GO:0016020">
    <property type="term" value="C:membrane"/>
    <property type="evidence" value="ECO:0007669"/>
    <property type="project" value="UniProtKB-SubCell"/>
</dbReference>
<dbReference type="GO" id="GO:0018549">
    <property type="term" value="F:methanethiol oxidase activity"/>
    <property type="evidence" value="ECO:0007669"/>
    <property type="project" value="UniProtKB-UniRule"/>
</dbReference>
<sequence length="245" mass="27536">GYDFWYQPRHNVMVSTEWAAPNVFKDGFNPAHVEAGLYGSRIFVWDWQRHEIIQTLQMKDGLIPLEIRFLHDPTATQGFVGCALSSNIQRFYKNEVTLTPAFHPTPNTQPLSPFPSEPCFQIFLGGSIVRGGSVQVLEDQELPCQPEPLVVKGKRIPGGPQMIQLSLDGKRLYATSSLYSTWDKQFYPDLIREGSVMLQIDVDTVNGGLKLNPNFLVDFGKEPRGPALAHELRYPGGDCSSDIWI</sequence>
<comment type="catalytic activity">
    <reaction evidence="3">
        <text>methanethiol + O2 + H2O = hydrogen sulfide + formaldehyde + H2O2 + H(+)</text>
        <dbReference type="Rhea" id="RHEA:11812"/>
        <dbReference type="ChEBI" id="CHEBI:15377"/>
        <dbReference type="ChEBI" id="CHEBI:15378"/>
        <dbReference type="ChEBI" id="CHEBI:15379"/>
        <dbReference type="ChEBI" id="CHEBI:16007"/>
        <dbReference type="ChEBI" id="CHEBI:16240"/>
        <dbReference type="ChEBI" id="CHEBI:16842"/>
        <dbReference type="ChEBI" id="CHEBI:29919"/>
        <dbReference type="EC" id="1.8.3.4"/>
    </reaction>
</comment>
<comment type="similarity">
    <text evidence="1 3">Belongs to the selenium-binding protein family.</text>
</comment>
<accession>A0A6P5PBX4</accession>
<comment type="subunit">
    <text evidence="3">Interacts with USP33.</text>
</comment>
<dbReference type="EC" id="1.8.3.4" evidence="3"/>
<gene>
    <name evidence="5" type="primary">Selenbp1</name>
</gene>
<dbReference type="PANTHER" id="PTHR23300:SF0">
    <property type="entry name" value="METHANETHIOL OXIDASE"/>
    <property type="match status" value="1"/>
</dbReference>
<dbReference type="Proteomes" id="UP000515126">
    <property type="component" value="Chromosome 3"/>
</dbReference>
<keyword evidence="3" id="KW-0653">Protein transport</keyword>
<evidence type="ECO:0000256" key="3">
    <source>
        <dbReference type="RuleBase" id="RU369071"/>
    </source>
</evidence>
<name>A0A6P5PBX4_MUSCR</name>
<dbReference type="CTD" id="8991"/>
<keyword evidence="3" id="KW-0560">Oxidoreductase</keyword>
<dbReference type="GO" id="GO:0005634">
    <property type="term" value="C:nucleus"/>
    <property type="evidence" value="ECO:0007669"/>
    <property type="project" value="UniProtKB-SubCell"/>
</dbReference>
<evidence type="ECO:0000256" key="2">
    <source>
        <dbReference type="ARBA" id="ARBA00023266"/>
    </source>
</evidence>
<keyword evidence="3" id="KW-0472">Membrane</keyword>
<reference evidence="5" key="1">
    <citation type="submission" date="2025-08" db="UniProtKB">
        <authorList>
            <consortium name="RefSeq"/>
        </authorList>
    </citation>
    <scope>IDENTIFICATION</scope>
</reference>
<evidence type="ECO:0000256" key="1">
    <source>
        <dbReference type="ARBA" id="ARBA00005606"/>
    </source>
</evidence>
<dbReference type="PANTHER" id="PTHR23300">
    <property type="entry name" value="METHANETHIOL OXIDASE"/>
    <property type="match status" value="1"/>
</dbReference>
<keyword evidence="3" id="KW-0539">Nucleus</keyword>
<evidence type="ECO:0000313" key="4">
    <source>
        <dbReference type="Proteomes" id="UP000515126"/>
    </source>
</evidence>
<keyword evidence="3" id="KW-0963">Cytoplasm</keyword>
<comment type="function">
    <text evidence="3">Catalyzes the oxidation of methanethiol, an organosulfur compound known to be produced in substantial amounts by gut bacteria. Selenium-binding protein which may be involved in the sensing of reactive xenobiotics in the cytoplasm. May be involved in intra-Golgi protein transport.</text>
</comment>
<dbReference type="GO" id="GO:0008430">
    <property type="term" value="F:selenium binding"/>
    <property type="evidence" value="ECO:0007669"/>
    <property type="project" value="UniProtKB-UniRule"/>
</dbReference>
<dbReference type="InterPro" id="IPR008826">
    <property type="entry name" value="Se-bd"/>
</dbReference>
<dbReference type="Pfam" id="PF05694">
    <property type="entry name" value="SBP56"/>
    <property type="match status" value="2"/>
</dbReference>
<proteinExistence type="inferred from homology"/>
<evidence type="ECO:0000313" key="5">
    <source>
        <dbReference type="RefSeq" id="XP_021014761.1"/>
    </source>
</evidence>
<comment type="pathway">
    <text evidence="3">Organosulfur degradation.</text>
</comment>
<organism evidence="4 5">
    <name type="scientific">Mus caroli</name>
    <name type="common">Ryukyu mouse</name>
    <name type="synonym">Ricefield mouse</name>
    <dbReference type="NCBI Taxonomy" id="10089"/>
    <lineage>
        <taxon>Eukaryota</taxon>
        <taxon>Metazoa</taxon>
        <taxon>Chordata</taxon>
        <taxon>Craniata</taxon>
        <taxon>Vertebrata</taxon>
        <taxon>Euteleostomi</taxon>
        <taxon>Mammalia</taxon>
        <taxon>Eutheria</taxon>
        <taxon>Euarchontoglires</taxon>
        <taxon>Glires</taxon>
        <taxon>Rodentia</taxon>
        <taxon>Myomorpha</taxon>
        <taxon>Muroidea</taxon>
        <taxon>Muridae</taxon>
        <taxon>Murinae</taxon>
        <taxon>Mus</taxon>
        <taxon>Mus</taxon>
    </lineage>
</organism>
<protein>
    <recommendedName>
        <fullName evidence="3">Methanethiol oxidase</fullName>
        <shortName evidence="3">MTO</shortName>
        <ecNumber evidence="3">1.8.3.4</ecNumber>
    </recommendedName>
    <alternativeName>
        <fullName evidence="3">Selenium-binding protein 1</fullName>
    </alternativeName>
</protein>
<keyword evidence="3" id="KW-0007">Acetylation</keyword>
<dbReference type="KEGG" id="mcal:110291878"/>
<dbReference type="SUPFAM" id="SSF101908">
    <property type="entry name" value="Putative isomerase YbhE"/>
    <property type="match status" value="1"/>
</dbReference>
<comment type="subcellular location">
    <subcellularLocation>
        <location evidence="3">Nucleus</location>
    </subcellularLocation>
    <subcellularLocation>
        <location evidence="3">Cytoplasm</location>
        <location evidence="3">Cytosol</location>
    </subcellularLocation>
    <subcellularLocation>
        <location evidence="3">Membrane</location>
        <topology evidence="3">Peripheral membrane protein</topology>
    </subcellularLocation>
    <text evidence="3">May associate with Golgi membrane. May associate with the membrane of autophagosomes.</text>
</comment>
<keyword evidence="3" id="KW-0813">Transport</keyword>
<dbReference type="RefSeq" id="XP_021014761.1">
    <property type="nucleotide sequence ID" value="XM_021159102.1"/>
</dbReference>
<dbReference type="GO" id="GO:0005829">
    <property type="term" value="C:cytosol"/>
    <property type="evidence" value="ECO:0007669"/>
    <property type="project" value="UniProtKB-SubCell"/>
</dbReference>
<dbReference type="GO" id="GO:0015031">
    <property type="term" value="P:protein transport"/>
    <property type="evidence" value="ECO:0007669"/>
    <property type="project" value="UniProtKB-UniRule"/>
</dbReference>
<dbReference type="AlphaFoldDB" id="A0A6P5PBX4"/>